<feature type="transmembrane region" description="Helical" evidence="1">
    <location>
        <begin position="200"/>
        <end position="221"/>
    </location>
</feature>
<organism evidence="3 4">
    <name type="scientific">Aneurinibacillus danicus</name>
    <dbReference type="NCBI Taxonomy" id="267746"/>
    <lineage>
        <taxon>Bacteria</taxon>
        <taxon>Bacillati</taxon>
        <taxon>Bacillota</taxon>
        <taxon>Bacilli</taxon>
        <taxon>Bacillales</taxon>
        <taxon>Paenibacillaceae</taxon>
        <taxon>Aneurinibacillus group</taxon>
        <taxon>Aneurinibacillus</taxon>
    </lineage>
</organism>
<dbReference type="Pfam" id="PF08006">
    <property type="entry name" value="HAAS_TM"/>
    <property type="match status" value="1"/>
</dbReference>
<keyword evidence="1" id="KW-0472">Membrane</keyword>
<feature type="domain" description="HAAS transmembrane region" evidence="2">
    <location>
        <begin position="94"/>
        <end position="206"/>
    </location>
</feature>
<evidence type="ECO:0000313" key="4">
    <source>
        <dbReference type="Proteomes" id="UP000321157"/>
    </source>
</evidence>
<dbReference type="AlphaFoldDB" id="A0A511V585"/>
<dbReference type="OrthoDB" id="1750748at2"/>
<evidence type="ECO:0000256" key="1">
    <source>
        <dbReference type="SAM" id="Phobius"/>
    </source>
</evidence>
<reference evidence="3 4" key="1">
    <citation type="submission" date="2019-07" db="EMBL/GenBank/DDBJ databases">
        <title>Whole genome shotgun sequence of Aneurinibacillus danicus NBRC 102444.</title>
        <authorList>
            <person name="Hosoyama A."/>
            <person name="Uohara A."/>
            <person name="Ohji S."/>
            <person name="Ichikawa N."/>
        </authorList>
    </citation>
    <scope>NUCLEOTIDE SEQUENCE [LARGE SCALE GENOMIC DNA]</scope>
    <source>
        <strain evidence="3 4">NBRC 102444</strain>
    </source>
</reference>
<keyword evidence="1" id="KW-0812">Transmembrane</keyword>
<feature type="transmembrane region" description="Helical" evidence="1">
    <location>
        <begin position="111"/>
        <end position="132"/>
    </location>
</feature>
<feature type="transmembrane region" description="Helical" evidence="1">
    <location>
        <begin position="79"/>
        <end position="99"/>
    </location>
</feature>
<gene>
    <name evidence="3" type="ORF">ADA01nite_05480</name>
</gene>
<dbReference type="InterPro" id="IPR012963">
    <property type="entry name" value="HAAS_TM"/>
</dbReference>
<dbReference type="Proteomes" id="UP000321157">
    <property type="component" value="Unassembled WGS sequence"/>
</dbReference>
<dbReference type="RefSeq" id="WP_077701821.1">
    <property type="nucleotide sequence ID" value="NZ_BJXX01000022.1"/>
</dbReference>
<dbReference type="PANTHER" id="PTHR41307:SF1">
    <property type="entry name" value="MEMBRANE PROTEIN"/>
    <property type="match status" value="1"/>
</dbReference>
<feature type="transmembrane region" description="Helical" evidence="1">
    <location>
        <begin position="171"/>
        <end position="193"/>
    </location>
</feature>
<proteinExistence type="predicted"/>
<keyword evidence="1" id="KW-1133">Transmembrane helix</keyword>
<accession>A0A511V585</accession>
<evidence type="ECO:0000259" key="2">
    <source>
        <dbReference type="Pfam" id="PF08006"/>
    </source>
</evidence>
<comment type="caution">
    <text evidence="3">The sequence shown here is derived from an EMBL/GenBank/DDBJ whole genome shotgun (WGS) entry which is preliminary data.</text>
</comment>
<dbReference type="EMBL" id="BJXX01000022">
    <property type="protein sequence ID" value="GEN33088.1"/>
    <property type="molecule type" value="Genomic_DNA"/>
</dbReference>
<feature type="transmembrane region" description="Helical" evidence="1">
    <location>
        <begin position="144"/>
        <end position="165"/>
    </location>
</feature>
<feature type="transmembrane region" description="Helical" evidence="1">
    <location>
        <begin position="227"/>
        <end position="245"/>
    </location>
</feature>
<keyword evidence="4" id="KW-1185">Reference proteome</keyword>
<name>A0A511V585_9BACL</name>
<dbReference type="Gene3D" id="1.10.1900.10">
    <property type="entry name" value="c-terminal domain of poly(a) binding protein"/>
    <property type="match status" value="1"/>
</dbReference>
<sequence>MKNKLKLSKESQEFLENLRVYLFSSGKQWDEIEEIVNELEIHLSEAEKNGKSIEKIIGKSPKEYMEMVSNEMLIDYRTWFKYICLIILGSFSITIFPDLLEGNLSYSILEIIGHIIIGAIFIASVFTGFKYISTSNQSLKRQGLILAGIAILPIALFIGLIYLNRAIDTPVIYFGNTGSLIIGVITVLFIIGFSIWAKSWTLIIIIALLTLPDYLLNLTTLQYETQLIVSTIITFGGIAIYLWILSKLEKSK</sequence>
<dbReference type="PANTHER" id="PTHR41307">
    <property type="entry name" value="MEMBRANE PROTEIN-RELATED"/>
    <property type="match status" value="1"/>
</dbReference>
<dbReference type="SUPFAM" id="SSF158560">
    <property type="entry name" value="BH3980-like"/>
    <property type="match status" value="1"/>
</dbReference>
<evidence type="ECO:0000313" key="3">
    <source>
        <dbReference type="EMBL" id="GEN33088.1"/>
    </source>
</evidence>
<protein>
    <recommendedName>
        <fullName evidence="2">HAAS transmembrane region domain-containing protein</fullName>
    </recommendedName>
</protein>